<keyword evidence="2" id="KW-0808">Transferase</keyword>
<feature type="domain" description="Protein kinase" evidence="1">
    <location>
        <begin position="1"/>
        <end position="111"/>
    </location>
</feature>
<dbReference type="SUPFAM" id="SSF56112">
    <property type="entry name" value="Protein kinase-like (PK-like)"/>
    <property type="match status" value="1"/>
</dbReference>
<dbReference type="InterPro" id="IPR001245">
    <property type="entry name" value="Ser-Thr/Tyr_kinase_cat_dom"/>
</dbReference>
<dbReference type="PANTHER" id="PTHR23257">
    <property type="entry name" value="SERINE-THREONINE PROTEIN KINASE"/>
    <property type="match status" value="1"/>
</dbReference>
<evidence type="ECO:0000313" key="2">
    <source>
        <dbReference type="EMBL" id="KAE9382329.1"/>
    </source>
</evidence>
<dbReference type="GO" id="GO:0004672">
    <property type="term" value="F:protein kinase activity"/>
    <property type="evidence" value="ECO:0007669"/>
    <property type="project" value="InterPro"/>
</dbReference>
<dbReference type="Gene3D" id="1.10.510.10">
    <property type="entry name" value="Transferase(Phosphotransferase) domain 1"/>
    <property type="match status" value="1"/>
</dbReference>
<proteinExistence type="predicted"/>
<dbReference type="GO" id="GO:0005737">
    <property type="term" value="C:cytoplasm"/>
    <property type="evidence" value="ECO:0007669"/>
    <property type="project" value="TreeGrafter"/>
</dbReference>
<dbReference type="InterPro" id="IPR011009">
    <property type="entry name" value="Kinase-like_dom_sf"/>
</dbReference>
<sequence>DLLRFMVEISRAMEYMHSAHVVHGDLKGANVLLDNDLRCILADFGHTRCGKNFGFNDSHNKLVYTTQSPGLMAGHFLFNKENNVYAFEITCVVIVTFRSLPWPMIPDDIVK</sequence>
<evidence type="ECO:0000313" key="3">
    <source>
        <dbReference type="Proteomes" id="UP000799118"/>
    </source>
</evidence>
<dbReference type="AlphaFoldDB" id="A0A6A4GA32"/>
<feature type="non-terminal residue" evidence="2">
    <location>
        <position position="1"/>
    </location>
</feature>
<accession>A0A6A4GA32</accession>
<dbReference type="InterPro" id="IPR050167">
    <property type="entry name" value="Ser_Thr_protein_kinase"/>
</dbReference>
<name>A0A6A4GA32_9AGAR</name>
<dbReference type="Proteomes" id="UP000799118">
    <property type="component" value="Unassembled WGS sequence"/>
</dbReference>
<keyword evidence="2" id="KW-0418">Kinase</keyword>
<evidence type="ECO:0000259" key="1">
    <source>
        <dbReference type="PROSITE" id="PS50011"/>
    </source>
</evidence>
<dbReference type="PROSITE" id="PS00108">
    <property type="entry name" value="PROTEIN_KINASE_ST"/>
    <property type="match status" value="1"/>
</dbReference>
<dbReference type="GO" id="GO:0007165">
    <property type="term" value="P:signal transduction"/>
    <property type="evidence" value="ECO:0007669"/>
    <property type="project" value="TreeGrafter"/>
</dbReference>
<reference evidence="2" key="1">
    <citation type="journal article" date="2019" name="Environ. Microbiol.">
        <title>Fungal ecological strategies reflected in gene transcription - a case study of two litter decomposers.</title>
        <authorList>
            <person name="Barbi F."/>
            <person name="Kohler A."/>
            <person name="Barry K."/>
            <person name="Baskaran P."/>
            <person name="Daum C."/>
            <person name="Fauchery L."/>
            <person name="Ihrmark K."/>
            <person name="Kuo A."/>
            <person name="LaButti K."/>
            <person name="Lipzen A."/>
            <person name="Morin E."/>
            <person name="Grigoriev I.V."/>
            <person name="Henrissat B."/>
            <person name="Lindahl B."/>
            <person name="Martin F."/>
        </authorList>
    </citation>
    <scope>NUCLEOTIDE SEQUENCE</scope>
    <source>
        <strain evidence="2">JB14</strain>
    </source>
</reference>
<dbReference type="Pfam" id="PF07714">
    <property type="entry name" value="PK_Tyr_Ser-Thr"/>
    <property type="match status" value="1"/>
</dbReference>
<organism evidence="2 3">
    <name type="scientific">Gymnopus androsaceus JB14</name>
    <dbReference type="NCBI Taxonomy" id="1447944"/>
    <lineage>
        <taxon>Eukaryota</taxon>
        <taxon>Fungi</taxon>
        <taxon>Dikarya</taxon>
        <taxon>Basidiomycota</taxon>
        <taxon>Agaricomycotina</taxon>
        <taxon>Agaricomycetes</taxon>
        <taxon>Agaricomycetidae</taxon>
        <taxon>Agaricales</taxon>
        <taxon>Marasmiineae</taxon>
        <taxon>Omphalotaceae</taxon>
        <taxon>Gymnopus</taxon>
    </lineage>
</organism>
<dbReference type="EMBL" id="ML771755">
    <property type="protein sequence ID" value="KAE9382329.1"/>
    <property type="molecule type" value="Genomic_DNA"/>
</dbReference>
<dbReference type="OrthoDB" id="1668230at2759"/>
<gene>
    <name evidence="2" type="ORF">BT96DRAFT_788265</name>
</gene>
<dbReference type="GO" id="GO:0005524">
    <property type="term" value="F:ATP binding"/>
    <property type="evidence" value="ECO:0007669"/>
    <property type="project" value="InterPro"/>
</dbReference>
<keyword evidence="3" id="KW-1185">Reference proteome</keyword>
<protein>
    <submittedName>
        <fullName evidence="2">Kinase-like protein</fullName>
    </submittedName>
</protein>
<dbReference type="InterPro" id="IPR008271">
    <property type="entry name" value="Ser/Thr_kinase_AS"/>
</dbReference>
<dbReference type="PROSITE" id="PS50011">
    <property type="entry name" value="PROTEIN_KINASE_DOM"/>
    <property type="match status" value="1"/>
</dbReference>
<feature type="non-terminal residue" evidence="2">
    <location>
        <position position="111"/>
    </location>
</feature>
<dbReference type="InterPro" id="IPR000719">
    <property type="entry name" value="Prot_kinase_dom"/>
</dbReference>